<keyword evidence="4" id="KW-1185">Reference proteome</keyword>
<proteinExistence type="inferred from homology"/>
<dbReference type="GO" id="GO:0000795">
    <property type="term" value="C:synaptonemal complex"/>
    <property type="evidence" value="ECO:0007669"/>
    <property type="project" value="TreeGrafter"/>
</dbReference>
<dbReference type="PANTHER" id="PTHR19368:SF18">
    <property type="entry name" value="XLR_SYCP3_FAM9 DOMAIN-CONTAINING PROTEIN"/>
    <property type="match status" value="1"/>
</dbReference>
<dbReference type="RefSeq" id="XP_004391222.1">
    <property type="nucleotide sequence ID" value="XM_004391165.1"/>
</dbReference>
<reference evidence="5" key="1">
    <citation type="submission" date="2025-08" db="UniProtKB">
        <authorList>
            <consortium name="RefSeq"/>
        </authorList>
    </citation>
    <scope>IDENTIFICATION</scope>
</reference>
<feature type="non-terminal residue" evidence="5">
    <location>
        <position position="158"/>
    </location>
</feature>
<dbReference type="InterPro" id="IPR051443">
    <property type="entry name" value="XLR/SYCP3"/>
</dbReference>
<dbReference type="InterPro" id="IPR006888">
    <property type="entry name" value="XLR/SYCP3/FAM9_dom"/>
</dbReference>
<feature type="region of interest" description="Disordered" evidence="2">
    <location>
        <begin position="1"/>
        <end position="73"/>
    </location>
</feature>
<organism evidence="4 5">
    <name type="scientific">Trichechus manatus latirostris</name>
    <name type="common">Florida manatee</name>
    <dbReference type="NCBI Taxonomy" id="127582"/>
    <lineage>
        <taxon>Eukaryota</taxon>
        <taxon>Metazoa</taxon>
        <taxon>Chordata</taxon>
        <taxon>Craniata</taxon>
        <taxon>Vertebrata</taxon>
        <taxon>Euteleostomi</taxon>
        <taxon>Mammalia</taxon>
        <taxon>Eutheria</taxon>
        <taxon>Afrotheria</taxon>
        <taxon>Sirenia</taxon>
        <taxon>Trichechidae</taxon>
        <taxon>Trichechus</taxon>
    </lineage>
</organism>
<dbReference type="GO" id="GO:0051321">
    <property type="term" value="P:meiotic cell cycle"/>
    <property type="evidence" value="ECO:0007669"/>
    <property type="project" value="TreeGrafter"/>
</dbReference>
<evidence type="ECO:0000313" key="4">
    <source>
        <dbReference type="Proteomes" id="UP000248480"/>
    </source>
</evidence>
<dbReference type="InParanoid" id="A0A2Y9EDJ3"/>
<feature type="compositionally biased region" description="Acidic residues" evidence="2">
    <location>
        <begin position="60"/>
        <end position="70"/>
    </location>
</feature>
<dbReference type="Pfam" id="PF04803">
    <property type="entry name" value="Cor1"/>
    <property type="match status" value="1"/>
</dbReference>
<dbReference type="GO" id="GO:0007286">
    <property type="term" value="P:spermatid development"/>
    <property type="evidence" value="ECO:0007669"/>
    <property type="project" value="TreeGrafter"/>
</dbReference>
<dbReference type="STRING" id="127582.A0A2Y9EDJ3"/>
<dbReference type="FunCoup" id="A0A2Y9EDJ3">
    <property type="interactions" value="68"/>
</dbReference>
<feature type="domain" description="XLR/SYCP3/FAM9" evidence="3">
    <location>
        <begin position="83"/>
        <end position="152"/>
    </location>
</feature>
<evidence type="ECO:0000259" key="3">
    <source>
        <dbReference type="Pfam" id="PF04803"/>
    </source>
</evidence>
<dbReference type="Proteomes" id="UP000248480">
    <property type="component" value="Unplaced"/>
</dbReference>
<sequence length="158" mass="17606">MASNGKNGVGKPGRSTTKDSDMGANDKEEKKDLSGSEQVEKEGKTPVTDDNGGKTPSAEPVEEEVGDELQDVLKPLGGDITEVLLAKRRRLEMNTSAAIDISKEKIENVWKTQKEQREDLTMKCSQQFLTLFQQWDIDVQKAKEQEEHLTVSIRLGFI</sequence>
<accession>A0A2Y9EDJ3</accession>
<dbReference type="AlphaFoldDB" id="A0A2Y9EDJ3"/>
<dbReference type="GeneID" id="101343577"/>
<feature type="compositionally biased region" description="Basic and acidic residues" evidence="2">
    <location>
        <begin position="16"/>
        <end position="44"/>
    </location>
</feature>
<evidence type="ECO:0000313" key="5">
    <source>
        <dbReference type="RefSeq" id="XP_004391222.1"/>
    </source>
</evidence>
<protein>
    <submittedName>
        <fullName evidence="5">Synaptonemal complex protein 3-like</fullName>
    </submittedName>
</protein>
<name>A0A2Y9EDJ3_TRIMA</name>
<evidence type="ECO:0000256" key="2">
    <source>
        <dbReference type="SAM" id="MobiDB-lite"/>
    </source>
</evidence>
<evidence type="ECO:0000256" key="1">
    <source>
        <dbReference type="ARBA" id="ARBA00010283"/>
    </source>
</evidence>
<gene>
    <name evidence="5" type="primary">LOC101343577</name>
</gene>
<dbReference type="PANTHER" id="PTHR19368">
    <property type="entry name" value="XLR/SCP3/FAM9"/>
    <property type="match status" value="1"/>
</dbReference>
<comment type="similarity">
    <text evidence="1">Belongs to the XLR/SYCP3 family.</text>
</comment>
<dbReference type="OrthoDB" id="9621324at2759"/>
<dbReference type="KEGG" id="tmu:101343577"/>